<feature type="transmembrane region" description="Helical" evidence="1">
    <location>
        <begin position="80"/>
        <end position="104"/>
    </location>
</feature>
<dbReference type="Proteomes" id="UP000095447">
    <property type="component" value="Unassembled WGS sequence"/>
</dbReference>
<feature type="transmembrane region" description="Helical" evidence="1">
    <location>
        <begin position="12"/>
        <end position="35"/>
    </location>
</feature>
<keyword evidence="1" id="KW-0812">Transmembrane</keyword>
<sequence>MSEWIRKINWKYVVVMLIGNIILGLGIAIFKLSGLGNDPFSGMVMALAECVGIEYARFLILLNLGFFVIEIIWGRKLIGLGTIINALFLGYFVTFFYNLITSVIDAPDQMAMQVVTVFIGVIITSLGISMYQLPKQGVAPYDSISLIMTEKWPKIPYFWCRVSNDAISALVCWLAGGIVGLGTLVSAFGFGPFVQFFDTHFTSKVLAKLEK</sequence>
<name>A0A173XF16_9FIRM</name>
<proteinExistence type="predicted"/>
<dbReference type="PANTHER" id="PTHR40078">
    <property type="entry name" value="INTEGRAL MEMBRANE PROTEIN-RELATED"/>
    <property type="match status" value="1"/>
</dbReference>
<dbReference type="Pfam" id="PF19700">
    <property type="entry name" value="DUF6198"/>
    <property type="match status" value="1"/>
</dbReference>
<dbReference type="AlphaFoldDB" id="A0A173XF16"/>
<feature type="transmembrane region" description="Helical" evidence="1">
    <location>
        <begin position="55"/>
        <end position="73"/>
    </location>
</feature>
<reference evidence="4 5" key="1">
    <citation type="submission" date="2015-09" db="EMBL/GenBank/DDBJ databases">
        <authorList>
            <consortium name="Pathogen Informatics"/>
        </authorList>
    </citation>
    <scope>NUCLEOTIDE SEQUENCE [LARGE SCALE GENOMIC DNA]</scope>
    <source>
        <strain evidence="2 4">2789STDY5608838</strain>
        <strain evidence="3 5">2789STDY5834957</strain>
    </source>
</reference>
<accession>A0A173XF16</accession>
<feature type="transmembrane region" description="Helical" evidence="1">
    <location>
        <begin position="110"/>
        <end position="131"/>
    </location>
</feature>
<keyword evidence="1" id="KW-1133">Transmembrane helix</keyword>
<dbReference type="Proteomes" id="UP000095762">
    <property type="component" value="Unassembled WGS sequence"/>
</dbReference>
<feature type="transmembrane region" description="Helical" evidence="1">
    <location>
        <begin position="167"/>
        <end position="190"/>
    </location>
</feature>
<dbReference type="RefSeq" id="WP_008706774.1">
    <property type="nucleotide sequence ID" value="NZ_CYZA01000002.1"/>
</dbReference>
<gene>
    <name evidence="2" type="ORF">ERS852395_00517</name>
    <name evidence="3" type="ORF">ERS852569_01670</name>
</gene>
<dbReference type="EMBL" id="CYZA01000002">
    <property type="protein sequence ID" value="CUN50381.1"/>
    <property type="molecule type" value="Genomic_DNA"/>
</dbReference>
<evidence type="ECO:0000313" key="4">
    <source>
        <dbReference type="Proteomes" id="UP000095447"/>
    </source>
</evidence>
<evidence type="ECO:0000313" key="3">
    <source>
        <dbReference type="EMBL" id="CUQ03301.1"/>
    </source>
</evidence>
<evidence type="ECO:0000313" key="5">
    <source>
        <dbReference type="Proteomes" id="UP000095762"/>
    </source>
</evidence>
<evidence type="ECO:0000256" key="1">
    <source>
        <dbReference type="SAM" id="Phobius"/>
    </source>
</evidence>
<keyword evidence="1" id="KW-0472">Membrane</keyword>
<dbReference type="PANTHER" id="PTHR40078:SF1">
    <property type="entry name" value="INTEGRAL MEMBRANE PROTEIN"/>
    <property type="match status" value="1"/>
</dbReference>
<protein>
    <submittedName>
        <fullName evidence="2">Uncharacterized BCR, YitT family COG1284</fullName>
    </submittedName>
</protein>
<evidence type="ECO:0000313" key="2">
    <source>
        <dbReference type="EMBL" id="CUN50381.1"/>
    </source>
</evidence>
<organism evidence="2 4">
    <name type="scientific">Blautia obeum</name>
    <dbReference type="NCBI Taxonomy" id="40520"/>
    <lineage>
        <taxon>Bacteria</taxon>
        <taxon>Bacillati</taxon>
        <taxon>Bacillota</taxon>
        <taxon>Clostridia</taxon>
        <taxon>Lachnospirales</taxon>
        <taxon>Lachnospiraceae</taxon>
        <taxon>Blautia</taxon>
    </lineage>
</organism>
<dbReference type="InterPro" id="IPR038750">
    <property type="entry name" value="YczE/YyaS-like"/>
</dbReference>
<dbReference type="EMBL" id="CZBP01000011">
    <property type="protein sequence ID" value="CUQ03301.1"/>
    <property type="molecule type" value="Genomic_DNA"/>
</dbReference>